<keyword evidence="1" id="KW-0802">TPR repeat</keyword>
<feature type="repeat" description="TPR" evidence="1">
    <location>
        <begin position="216"/>
        <end position="249"/>
    </location>
</feature>
<dbReference type="PROSITE" id="PS50005">
    <property type="entry name" value="TPR"/>
    <property type="match status" value="1"/>
</dbReference>
<dbReference type="Gene3D" id="2.60.120.620">
    <property type="entry name" value="q2cbj1_9rhob like domain"/>
    <property type="match status" value="1"/>
</dbReference>
<dbReference type="GO" id="GO:0004656">
    <property type="term" value="F:procollagen-proline 4-dioxygenase activity"/>
    <property type="evidence" value="ECO:0007669"/>
    <property type="project" value="InterPro"/>
</dbReference>
<keyword evidence="5" id="KW-1185">Reference proteome</keyword>
<evidence type="ECO:0000256" key="2">
    <source>
        <dbReference type="SAM" id="SignalP"/>
    </source>
</evidence>
<dbReference type="InterPro" id="IPR013547">
    <property type="entry name" value="P4H_N"/>
</dbReference>
<evidence type="ECO:0000256" key="1">
    <source>
        <dbReference type="PROSITE-ProRule" id="PRU00339"/>
    </source>
</evidence>
<dbReference type="InterPro" id="IPR019734">
    <property type="entry name" value="TPR_rpt"/>
</dbReference>
<dbReference type="STRING" id="6573.A0A210QRE5"/>
<dbReference type="Gene3D" id="1.25.40.10">
    <property type="entry name" value="Tetratricopeptide repeat domain"/>
    <property type="match status" value="1"/>
</dbReference>
<dbReference type="EMBL" id="NEDP02002300">
    <property type="protein sequence ID" value="OWF51289.1"/>
    <property type="molecule type" value="Genomic_DNA"/>
</dbReference>
<feature type="chain" id="PRO_5013052597" evidence="2">
    <location>
        <begin position="20"/>
        <end position="502"/>
    </location>
</feature>
<dbReference type="SUPFAM" id="SSF48452">
    <property type="entry name" value="TPR-like"/>
    <property type="match status" value="1"/>
</dbReference>
<dbReference type="AlphaFoldDB" id="A0A210QRE5"/>
<proteinExistence type="predicted"/>
<sequence length="502" mass="56894">MMFLLNVISILVLIHNVQGSDLFSYINLEKYYFIEEELIGLAGAIVEIERKGHSETDVHTIFHHSRIIQHAKRIHMDAGNYEEYLAHPINVFHLTKRLATEWRNTTTSLLESSLCVNDLKVKLMDIEDNLPTEMDFNNITYAVLGLQDFHRYSNADVMEGSVNGVQSYEPVTTEDAVDFGMSAFKHNYPDRAISWLEYVIDKIGSSTTAVGKHSVGMLYSTLATVYLRNNKIDMALETTDRLLKLVPDSTVARQNKEYFQMKKSRADKTKEQRIKVSKFTRLRDGLCSGTISMAKKKSKRRTVRLDTWDESFLTRKIDIDAMVIRQRPLIVVIPGLISNEATANITTLGYDKMFQKAIPTNKYGDPKFKVRVNDTSGPYTVAVQDDISQIKLTRYPPQDTMFEVLNIGMDGIHRTAKKKWFGQSFSGTMLTSLSDATLGGEVVFPLTRTILRLQKGDVLFYEAGASMSICPVMYGSQWYGTMGVWESLPNGVCGLKHRVITV</sequence>
<feature type="domain" description="Prolyl 4-hydroxylase N-terminal" evidence="3">
    <location>
        <begin position="65"/>
        <end position="164"/>
    </location>
</feature>
<comment type="caution">
    <text evidence="4">The sequence shown here is derived from an EMBL/GenBank/DDBJ whole genome shotgun (WGS) entry which is preliminary data.</text>
</comment>
<keyword evidence="2" id="KW-0732">Signal</keyword>
<evidence type="ECO:0000313" key="5">
    <source>
        <dbReference type="Proteomes" id="UP000242188"/>
    </source>
</evidence>
<name>A0A210QRE5_MIZYE</name>
<reference evidence="4 5" key="1">
    <citation type="journal article" date="2017" name="Nat. Ecol. Evol.">
        <title>Scallop genome provides insights into evolution of bilaterian karyotype and development.</title>
        <authorList>
            <person name="Wang S."/>
            <person name="Zhang J."/>
            <person name="Jiao W."/>
            <person name="Li J."/>
            <person name="Xun X."/>
            <person name="Sun Y."/>
            <person name="Guo X."/>
            <person name="Huan P."/>
            <person name="Dong B."/>
            <person name="Zhang L."/>
            <person name="Hu X."/>
            <person name="Sun X."/>
            <person name="Wang J."/>
            <person name="Zhao C."/>
            <person name="Wang Y."/>
            <person name="Wang D."/>
            <person name="Huang X."/>
            <person name="Wang R."/>
            <person name="Lv J."/>
            <person name="Li Y."/>
            <person name="Zhang Z."/>
            <person name="Liu B."/>
            <person name="Lu W."/>
            <person name="Hui Y."/>
            <person name="Liang J."/>
            <person name="Zhou Z."/>
            <person name="Hou R."/>
            <person name="Li X."/>
            <person name="Liu Y."/>
            <person name="Li H."/>
            <person name="Ning X."/>
            <person name="Lin Y."/>
            <person name="Zhao L."/>
            <person name="Xing Q."/>
            <person name="Dou J."/>
            <person name="Li Y."/>
            <person name="Mao J."/>
            <person name="Guo H."/>
            <person name="Dou H."/>
            <person name="Li T."/>
            <person name="Mu C."/>
            <person name="Jiang W."/>
            <person name="Fu Q."/>
            <person name="Fu X."/>
            <person name="Miao Y."/>
            <person name="Liu J."/>
            <person name="Yu Q."/>
            <person name="Li R."/>
            <person name="Liao H."/>
            <person name="Li X."/>
            <person name="Kong Y."/>
            <person name="Jiang Z."/>
            <person name="Chourrout D."/>
            <person name="Li R."/>
            <person name="Bao Z."/>
        </authorList>
    </citation>
    <scope>NUCLEOTIDE SEQUENCE [LARGE SCALE GENOMIC DNA]</scope>
    <source>
        <strain evidence="4 5">PY_sf001</strain>
    </source>
</reference>
<evidence type="ECO:0000313" key="4">
    <source>
        <dbReference type="EMBL" id="OWF51289.1"/>
    </source>
</evidence>
<gene>
    <name evidence="4" type="ORF">KP79_PYT24263</name>
</gene>
<protein>
    <submittedName>
        <fullName evidence="4">Prolyl 4-hydroxylase subunit alpha-2</fullName>
    </submittedName>
</protein>
<dbReference type="GO" id="GO:0005783">
    <property type="term" value="C:endoplasmic reticulum"/>
    <property type="evidence" value="ECO:0007669"/>
    <property type="project" value="InterPro"/>
</dbReference>
<dbReference type="Pfam" id="PF08336">
    <property type="entry name" value="P4Ha_N"/>
    <property type="match status" value="1"/>
</dbReference>
<accession>A0A210QRE5</accession>
<dbReference type="OrthoDB" id="420380at2759"/>
<organism evidence="4 5">
    <name type="scientific">Mizuhopecten yessoensis</name>
    <name type="common">Japanese scallop</name>
    <name type="synonym">Patinopecten yessoensis</name>
    <dbReference type="NCBI Taxonomy" id="6573"/>
    <lineage>
        <taxon>Eukaryota</taxon>
        <taxon>Metazoa</taxon>
        <taxon>Spiralia</taxon>
        <taxon>Lophotrochozoa</taxon>
        <taxon>Mollusca</taxon>
        <taxon>Bivalvia</taxon>
        <taxon>Autobranchia</taxon>
        <taxon>Pteriomorphia</taxon>
        <taxon>Pectinida</taxon>
        <taxon>Pectinoidea</taxon>
        <taxon>Pectinidae</taxon>
        <taxon>Mizuhopecten</taxon>
    </lineage>
</organism>
<evidence type="ECO:0000259" key="3">
    <source>
        <dbReference type="Pfam" id="PF08336"/>
    </source>
</evidence>
<dbReference type="Proteomes" id="UP000242188">
    <property type="component" value="Unassembled WGS sequence"/>
</dbReference>
<dbReference type="Gene3D" id="6.10.140.1460">
    <property type="match status" value="1"/>
</dbReference>
<feature type="signal peptide" evidence="2">
    <location>
        <begin position="1"/>
        <end position="19"/>
    </location>
</feature>
<dbReference type="InterPro" id="IPR011990">
    <property type="entry name" value="TPR-like_helical_dom_sf"/>
</dbReference>